<keyword evidence="3" id="KW-1185">Reference proteome</keyword>
<keyword evidence="1" id="KW-1133">Transmembrane helix</keyword>
<accession>A0AAD9G6A6</accession>
<proteinExistence type="predicted"/>
<dbReference type="EMBL" id="JAHBMH010000073">
    <property type="protein sequence ID" value="KAK1932629.1"/>
    <property type="molecule type" value="Genomic_DNA"/>
</dbReference>
<organism evidence="2 3">
    <name type="scientific">Babesia divergens</name>
    <dbReference type="NCBI Taxonomy" id="32595"/>
    <lineage>
        <taxon>Eukaryota</taxon>
        <taxon>Sar</taxon>
        <taxon>Alveolata</taxon>
        <taxon>Apicomplexa</taxon>
        <taxon>Aconoidasida</taxon>
        <taxon>Piroplasmida</taxon>
        <taxon>Babesiidae</taxon>
        <taxon>Babesia</taxon>
    </lineage>
</organism>
<keyword evidence="1" id="KW-0812">Transmembrane</keyword>
<feature type="transmembrane region" description="Helical" evidence="1">
    <location>
        <begin position="227"/>
        <end position="251"/>
    </location>
</feature>
<feature type="transmembrane region" description="Helical" evidence="1">
    <location>
        <begin position="191"/>
        <end position="215"/>
    </location>
</feature>
<dbReference type="AlphaFoldDB" id="A0AAD9G6A6"/>
<sequence length="307" mass="33224">MLHQSSWRASATHNGELDRKPFELYAALNHLEQKILDGVSTEHKIHSRTALTEPLDNELVTSTIPSMPEPKEPPVKSMLKNKTMMNKHLKRESLTGMSVIKGFCMDGLHCWPVQVFSITMMVIHAICTITAFYVSSHLYSNGIKSGKFYQGGGGVLIGMSLLGLGVGVGASHVMGYSTLKTIAFSGPMMPLFASMVLIGRRGILLGALGGVTAGLPLGAMMESHEVGVSLGAIIGLLVGCILGVCPFFGTLDMNQRYMNKQNQFGRYDASHVNSADEIFSFSEPGSFSTDGYAGYQTVIKMTSTDFR</sequence>
<gene>
    <name evidence="2" type="ORF">X943_000065</name>
</gene>
<evidence type="ECO:0000313" key="3">
    <source>
        <dbReference type="Proteomes" id="UP001195914"/>
    </source>
</evidence>
<protein>
    <submittedName>
        <fullName evidence="2">Uncharacterized protein</fullName>
    </submittedName>
</protein>
<reference evidence="2" key="2">
    <citation type="submission" date="2021-05" db="EMBL/GenBank/DDBJ databases">
        <authorList>
            <person name="Pain A."/>
        </authorList>
    </citation>
    <scope>NUCLEOTIDE SEQUENCE</scope>
    <source>
        <strain evidence="2">1802A</strain>
    </source>
</reference>
<feature type="transmembrane region" description="Helical" evidence="1">
    <location>
        <begin position="155"/>
        <end position="179"/>
    </location>
</feature>
<dbReference type="Proteomes" id="UP001195914">
    <property type="component" value="Unassembled WGS sequence"/>
</dbReference>
<evidence type="ECO:0000256" key="1">
    <source>
        <dbReference type="SAM" id="Phobius"/>
    </source>
</evidence>
<reference evidence="2" key="1">
    <citation type="journal article" date="2014" name="Nucleic Acids Res.">
        <title>The evolutionary dynamics of variant antigen genes in Babesia reveal a history of genomic innovation underlying host-parasite interaction.</title>
        <authorList>
            <person name="Jackson A.P."/>
            <person name="Otto T.D."/>
            <person name="Darby A."/>
            <person name="Ramaprasad A."/>
            <person name="Xia D."/>
            <person name="Echaide I.E."/>
            <person name="Farber M."/>
            <person name="Gahlot S."/>
            <person name="Gamble J."/>
            <person name="Gupta D."/>
            <person name="Gupta Y."/>
            <person name="Jackson L."/>
            <person name="Malandrin L."/>
            <person name="Malas T.B."/>
            <person name="Moussa E."/>
            <person name="Nair M."/>
            <person name="Reid A.J."/>
            <person name="Sanders M."/>
            <person name="Sharma J."/>
            <person name="Tracey A."/>
            <person name="Quail M.A."/>
            <person name="Weir W."/>
            <person name="Wastling J.M."/>
            <person name="Hall N."/>
            <person name="Willadsen P."/>
            <person name="Lingelbach K."/>
            <person name="Shiels B."/>
            <person name="Tait A."/>
            <person name="Berriman M."/>
            <person name="Allred D.R."/>
            <person name="Pain A."/>
        </authorList>
    </citation>
    <scope>NUCLEOTIDE SEQUENCE</scope>
    <source>
        <strain evidence="2">1802A</strain>
    </source>
</reference>
<evidence type="ECO:0000313" key="2">
    <source>
        <dbReference type="EMBL" id="KAK1932629.1"/>
    </source>
</evidence>
<keyword evidence="1" id="KW-0472">Membrane</keyword>
<comment type="caution">
    <text evidence="2">The sequence shown here is derived from an EMBL/GenBank/DDBJ whole genome shotgun (WGS) entry which is preliminary data.</text>
</comment>
<feature type="transmembrane region" description="Helical" evidence="1">
    <location>
        <begin position="115"/>
        <end position="135"/>
    </location>
</feature>
<name>A0AAD9G6A6_BABDI</name>